<proteinExistence type="predicted"/>
<keyword evidence="4" id="KW-1185">Reference proteome</keyword>
<dbReference type="PROSITE" id="PS51257">
    <property type="entry name" value="PROKAR_LIPOPROTEIN"/>
    <property type="match status" value="1"/>
</dbReference>
<dbReference type="GO" id="GO:0004519">
    <property type="term" value="F:endonuclease activity"/>
    <property type="evidence" value="ECO:0007669"/>
    <property type="project" value="UniProtKB-KW"/>
</dbReference>
<gene>
    <name evidence="3" type="ORF">SAMN05444128_3344</name>
</gene>
<feature type="chain" id="PRO_5012119446" evidence="1">
    <location>
        <begin position="21"/>
        <end position="272"/>
    </location>
</feature>
<dbReference type="Pfam" id="PF03372">
    <property type="entry name" value="Exo_endo_phos"/>
    <property type="match status" value="1"/>
</dbReference>
<dbReference type="EMBL" id="FTPP01000003">
    <property type="protein sequence ID" value="SIT93938.1"/>
    <property type="molecule type" value="Genomic_DNA"/>
</dbReference>
<dbReference type="AlphaFoldDB" id="A0A1R3XPY0"/>
<evidence type="ECO:0000256" key="1">
    <source>
        <dbReference type="SAM" id="SignalP"/>
    </source>
</evidence>
<dbReference type="RefSeq" id="WP_170871894.1">
    <property type="nucleotide sequence ID" value="NZ_FTPP01000003.1"/>
</dbReference>
<reference evidence="4" key="1">
    <citation type="submission" date="2017-01" db="EMBL/GenBank/DDBJ databases">
        <authorList>
            <person name="Varghese N."/>
            <person name="Submissions S."/>
        </authorList>
    </citation>
    <scope>NUCLEOTIDE SEQUENCE [LARGE SCALE GENOMIC DNA]</scope>
    <source>
        <strain evidence="4">LP100</strain>
    </source>
</reference>
<organism evidence="3 4">
    <name type="scientific">Pontibacter indicus</name>
    <dbReference type="NCBI Taxonomy" id="1317125"/>
    <lineage>
        <taxon>Bacteria</taxon>
        <taxon>Pseudomonadati</taxon>
        <taxon>Bacteroidota</taxon>
        <taxon>Cytophagia</taxon>
        <taxon>Cytophagales</taxon>
        <taxon>Hymenobacteraceae</taxon>
        <taxon>Pontibacter</taxon>
    </lineage>
</organism>
<feature type="signal peptide" evidence="1">
    <location>
        <begin position="1"/>
        <end position="20"/>
    </location>
</feature>
<keyword evidence="3" id="KW-0255">Endonuclease</keyword>
<evidence type="ECO:0000313" key="3">
    <source>
        <dbReference type="EMBL" id="SIT93938.1"/>
    </source>
</evidence>
<dbReference type="Gene3D" id="3.60.10.10">
    <property type="entry name" value="Endonuclease/exonuclease/phosphatase"/>
    <property type="match status" value="1"/>
</dbReference>
<dbReference type="STRING" id="1317125.SAMN05444128_3344"/>
<evidence type="ECO:0000259" key="2">
    <source>
        <dbReference type="Pfam" id="PF03372"/>
    </source>
</evidence>
<dbReference type="GO" id="GO:0006506">
    <property type="term" value="P:GPI anchor biosynthetic process"/>
    <property type="evidence" value="ECO:0007669"/>
    <property type="project" value="TreeGrafter"/>
</dbReference>
<sequence>MKYLAGFFALFLLLSCKTSSEGTPEPKKQTIKVMSYNIHIGNPPSKPAGEVDLIATAKAINGEKPDLVALQEVDVHTTRSGATLHQAKELAKLTGMHYFFAKAIDRSGGDYGVALLSRFPILSSSVHALPVEDGSGAELRAAGIIEVEFAQGQKLVFVSTHLDHLTDKNRELQSRELMRVLAPFAQSPIIMGGDFNMDPQNKNWSLYQEGFKMGCGDICPPTFPAGRPITTIDYILLNKAAASRFTVKDYYTVSERYASDHLPLVAVLEFEN</sequence>
<accession>A0A1R3XPY0</accession>
<protein>
    <submittedName>
        <fullName evidence="3">Metal-dependent hydrolase, endonuclease/exonuclease/phosphatase family</fullName>
    </submittedName>
</protein>
<dbReference type="InterPro" id="IPR051916">
    <property type="entry name" value="GPI-anchor_lipid_remodeler"/>
</dbReference>
<dbReference type="InterPro" id="IPR036691">
    <property type="entry name" value="Endo/exonu/phosph_ase_sf"/>
</dbReference>
<dbReference type="PANTHER" id="PTHR14859">
    <property type="entry name" value="CALCOFLUOR WHITE HYPERSENSITIVE PROTEIN PRECURSOR"/>
    <property type="match status" value="1"/>
</dbReference>
<dbReference type="PANTHER" id="PTHR14859:SF15">
    <property type="entry name" value="ENDONUCLEASE_EXONUCLEASE_PHOSPHATASE DOMAIN-CONTAINING PROTEIN"/>
    <property type="match status" value="1"/>
</dbReference>
<name>A0A1R3XPY0_9BACT</name>
<dbReference type="InterPro" id="IPR005135">
    <property type="entry name" value="Endo/exonuclease/phosphatase"/>
</dbReference>
<dbReference type="Proteomes" id="UP000187181">
    <property type="component" value="Unassembled WGS sequence"/>
</dbReference>
<keyword evidence="1" id="KW-0732">Signal</keyword>
<evidence type="ECO:0000313" key="4">
    <source>
        <dbReference type="Proteomes" id="UP000187181"/>
    </source>
</evidence>
<feature type="domain" description="Endonuclease/exonuclease/phosphatase" evidence="2">
    <location>
        <begin position="34"/>
        <end position="261"/>
    </location>
</feature>
<dbReference type="GO" id="GO:0016020">
    <property type="term" value="C:membrane"/>
    <property type="evidence" value="ECO:0007669"/>
    <property type="project" value="GOC"/>
</dbReference>
<keyword evidence="3" id="KW-0378">Hydrolase</keyword>
<dbReference type="GO" id="GO:0004527">
    <property type="term" value="F:exonuclease activity"/>
    <property type="evidence" value="ECO:0007669"/>
    <property type="project" value="UniProtKB-KW"/>
</dbReference>
<dbReference type="SUPFAM" id="SSF56219">
    <property type="entry name" value="DNase I-like"/>
    <property type="match status" value="1"/>
</dbReference>
<keyword evidence="3" id="KW-0269">Exonuclease</keyword>
<keyword evidence="3" id="KW-0540">Nuclease</keyword>